<evidence type="ECO:0000256" key="2">
    <source>
        <dbReference type="ARBA" id="ARBA00022692"/>
    </source>
</evidence>
<keyword evidence="3" id="KW-0547">Nucleotide-binding</keyword>
<dbReference type="Pfam" id="PF00005">
    <property type="entry name" value="ABC_tran"/>
    <property type="match status" value="1"/>
</dbReference>
<feature type="transmembrane region" description="Helical" evidence="8">
    <location>
        <begin position="68"/>
        <end position="93"/>
    </location>
</feature>
<keyword evidence="6 8" id="KW-0472">Membrane</keyword>
<dbReference type="Gene3D" id="3.40.50.300">
    <property type="entry name" value="P-loop containing nucleotide triphosphate hydrolases"/>
    <property type="match status" value="1"/>
</dbReference>
<dbReference type="InterPro" id="IPR039421">
    <property type="entry name" value="Type_1_exporter"/>
</dbReference>
<dbReference type="InterPro" id="IPR011527">
    <property type="entry name" value="ABC1_TM_dom"/>
</dbReference>
<feature type="region of interest" description="Disordered" evidence="7">
    <location>
        <begin position="653"/>
        <end position="678"/>
    </location>
</feature>
<evidence type="ECO:0000259" key="10">
    <source>
        <dbReference type="PROSITE" id="PS50929"/>
    </source>
</evidence>
<dbReference type="SUPFAM" id="SSF90123">
    <property type="entry name" value="ABC transporter transmembrane region"/>
    <property type="match status" value="1"/>
</dbReference>
<dbReference type="SUPFAM" id="SSF52540">
    <property type="entry name" value="P-loop containing nucleoside triphosphate hydrolases"/>
    <property type="match status" value="1"/>
</dbReference>
<dbReference type="InterPro" id="IPR027417">
    <property type="entry name" value="P-loop_NTPase"/>
</dbReference>
<reference evidence="11 12" key="1">
    <citation type="submission" date="2024-02" db="EMBL/GenBank/DDBJ databases">
        <title>De novo assembly and annotation of 12 fungi associated with fruit tree decline syndrome in Ontario, Canada.</title>
        <authorList>
            <person name="Sulman M."/>
            <person name="Ellouze W."/>
            <person name="Ilyukhin E."/>
        </authorList>
    </citation>
    <scope>NUCLEOTIDE SEQUENCE [LARGE SCALE GENOMIC DNA]</scope>
    <source>
        <strain evidence="11 12">M11/M66-122</strain>
    </source>
</reference>
<dbReference type="CDD" id="cd18577">
    <property type="entry name" value="ABC_6TM_Pgp_ABCB1_D1_like"/>
    <property type="match status" value="1"/>
</dbReference>
<dbReference type="InterPro" id="IPR036640">
    <property type="entry name" value="ABC1_TM_sf"/>
</dbReference>
<evidence type="ECO:0000259" key="9">
    <source>
        <dbReference type="PROSITE" id="PS50893"/>
    </source>
</evidence>
<feature type="compositionally biased region" description="Polar residues" evidence="7">
    <location>
        <begin position="435"/>
        <end position="452"/>
    </location>
</feature>
<keyword evidence="5 8" id="KW-1133">Transmembrane helix</keyword>
<feature type="compositionally biased region" description="Polar residues" evidence="7">
    <location>
        <begin position="653"/>
        <end position="676"/>
    </location>
</feature>
<feature type="transmembrane region" description="Helical" evidence="8">
    <location>
        <begin position="129"/>
        <end position="151"/>
    </location>
</feature>
<feature type="domain" description="ABC transmembrane type-1" evidence="10">
    <location>
        <begin position="24"/>
        <end position="297"/>
    </location>
</feature>
<dbReference type="Pfam" id="PF00664">
    <property type="entry name" value="ABC_membrane"/>
    <property type="match status" value="2"/>
</dbReference>
<dbReference type="PROSITE" id="PS50929">
    <property type="entry name" value="ABC_TM1F"/>
    <property type="match status" value="1"/>
</dbReference>
<dbReference type="InterPro" id="IPR003593">
    <property type="entry name" value="AAA+_ATPase"/>
</dbReference>
<comment type="caution">
    <text evidence="11">The sequence shown here is derived from an EMBL/GenBank/DDBJ whole genome shotgun (WGS) entry which is preliminary data.</text>
</comment>
<evidence type="ECO:0000256" key="5">
    <source>
        <dbReference type="ARBA" id="ARBA00022989"/>
    </source>
</evidence>
<dbReference type="GO" id="GO:0090374">
    <property type="term" value="P:oligopeptide export from mitochondrion"/>
    <property type="evidence" value="ECO:0007669"/>
    <property type="project" value="TreeGrafter"/>
</dbReference>
<evidence type="ECO:0000256" key="6">
    <source>
        <dbReference type="ARBA" id="ARBA00023136"/>
    </source>
</evidence>
<dbReference type="PANTHER" id="PTHR43394:SF15">
    <property type="entry name" value="ALPHA-FACTOR-TRANSPORTING ATPASE"/>
    <property type="match status" value="1"/>
</dbReference>
<dbReference type="Gene3D" id="1.20.1560.10">
    <property type="entry name" value="ABC transporter type 1, transmembrane domain"/>
    <property type="match status" value="1"/>
</dbReference>
<dbReference type="InterPro" id="IPR003439">
    <property type="entry name" value="ABC_transporter-like_ATP-bd"/>
</dbReference>
<protein>
    <submittedName>
        <fullName evidence="11">ATP-dependent permease</fullName>
    </submittedName>
</protein>
<keyword evidence="2 8" id="KW-0812">Transmembrane</keyword>
<feature type="transmembrane region" description="Helical" evidence="8">
    <location>
        <begin position="21"/>
        <end position="48"/>
    </location>
</feature>
<feature type="region of interest" description="Disordered" evidence="7">
    <location>
        <begin position="435"/>
        <end position="454"/>
    </location>
</feature>
<dbReference type="GO" id="GO:0005743">
    <property type="term" value="C:mitochondrial inner membrane"/>
    <property type="evidence" value="ECO:0007669"/>
    <property type="project" value="TreeGrafter"/>
</dbReference>
<keyword evidence="12" id="KW-1185">Reference proteome</keyword>
<evidence type="ECO:0000256" key="1">
    <source>
        <dbReference type="ARBA" id="ARBA00004141"/>
    </source>
</evidence>
<dbReference type="PROSITE" id="PS50893">
    <property type="entry name" value="ABC_TRANSPORTER_2"/>
    <property type="match status" value="1"/>
</dbReference>
<comment type="subcellular location">
    <subcellularLocation>
        <location evidence="1">Membrane</location>
        <topology evidence="1">Multi-pass membrane protein</topology>
    </subcellularLocation>
</comment>
<name>A0AAN9UTR9_9PEZI</name>
<evidence type="ECO:0000313" key="12">
    <source>
        <dbReference type="Proteomes" id="UP001320420"/>
    </source>
</evidence>
<evidence type="ECO:0000256" key="4">
    <source>
        <dbReference type="ARBA" id="ARBA00022840"/>
    </source>
</evidence>
<accession>A0AAN9UTR9</accession>
<dbReference type="GO" id="GO:0015421">
    <property type="term" value="F:ABC-type oligopeptide transporter activity"/>
    <property type="evidence" value="ECO:0007669"/>
    <property type="project" value="TreeGrafter"/>
</dbReference>
<evidence type="ECO:0000256" key="8">
    <source>
        <dbReference type="SAM" id="Phobius"/>
    </source>
</evidence>
<sequence>MTQERPSFRHLFAFSTWRHCGILALGLVSALVVSSLKTALAIILGKVFVAIAKFGCGDVSGQETSDTISFWCMILGIAGTLGWLFNFAFRFAWVTFGEQQARQIRIKTFSALLGKEMAQTREVQTATSVALGSLATDIATALGNLVVAFYFSPKLTTIILATGPVSLAILKGLSWKLRPAIQAQHEELSFASKHITAAILAIDIVKVFNGLEYETSQYALSLGRMMNHFLVQARISASQHGFVKLWIECMFVMGFYYGVTLVNDGVSPGDVLTAFYSALAALQTIERFVPMYLLLVKGMSAGQELSRIVEDDTTHDGRKIRRMKGTHKPHTCAGDIEIKSVTFAYPSNPHSTVIKKASLSIPAGERCFIVGRSGSGKSTLGNLLLKFYEPLSGDILIDGESLQTLDAEWVRRNITLVQQTSVLFDDSFYMNIALGSSSNPHDPSQDPTSGEVPQQEDAIDINACCDFALLGETIASLPRGFATRVGPHTGHDLSGGQKQRVALARARLRDTPVLVLDEATSGLDPASRNRIREEIRRWRRGRTTIIITHDVAQIRDSDRVYVLDDGRVVQQGLRRDLARDAGGMFVQLAALPPTCGKQKMKRIGEDEGAVGPPWFDGDDCDGDCDRHVHVLSHVMANVFLNFSRPLSIKSQQKMQLSRESFTDGSQTPNSDQSIGTVSEVEDRHLQQKRHTFYQQQLRDIPETQRMITQTKSSGLT</sequence>
<dbReference type="FunFam" id="3.40.50.300:FF:001471">
    <property type="entry name" value="P-loop containing nucleoside triphosphate hydrolase protein"/>
    <property type="match status" value="1"/>
</dbReference>
<gene>
    <name evidence="11" type="primary">HST6_2</name>
    <name evidence="11" type="ORF">SLS62_005017</name>
</gene>
<dbReference type="PANTHER" id="PTHR43394">
    <property type="entry name" value="ATP-DEPENDENT PERMEASE MDL1, MITOCHONDRIAL"/>
    <property type="match status" value="1"/>
</dbReference>
<dbReference type="GO" id="GO:0005524">
    <property type="term" value="F:ATP binding"/>
    <property type="evidence" value="ECO:0007669"/>
    <property type="project" value="UniProtKB-KW"/>
</dbReference>
<evidence type="ECO:0000313" key="11">
    <source>
        <dbReference type="EMBL" id="KAK7753067.1"/>
    </source>
</evidence>
<dbReference type="AlphaFoldDB" id="A0AAN9UTR9"/>
<dbReference type="EMBL" id="JAKJXP020000032">
    <property type="protein sequence ID" value="KAK7753067.1"/>
    <property type="molecule type" value="Genomic_DNA"/>
</dbReference>
<proteinExistence type="predicted"/>
<dbReference type="SMART" id="SM00382">
    <property type="entry name" value="AAA"/>
    <property type="match status" value="1"/>
</dbReference>
<feature type="domain" description="ABC transporter" evidence="9">
    <location>
        <begin position="336"/>
        <end position="590"/>
    </location>
</feature>
<keyword evidence="4" id="KW-0067">ATP-binding</keyword>
<evidence type="ECO:0000256" key="3">
    <source>
        <dbReference type="ARBA" id="ARBA00022741"/>
    </source>
</evidence>
<organism evidence="11 12">
    <name type="scientific">Diatrype stigma</name>
    <dbReference type="NCBI Taxonomy" id="117547"/>
    <lineage>
        <taxon>Eukaryota</taxon>
        <taxon>Fungi</taxon>
        <taxon>Dikarya</taxon>
        <taxon>Ascomycota</taxon>
        <taxon>Pezizomycotina</taxon>
        <taxon>Sordariomycetes</taxon>
        <taxon>Xylariomycetidae</taxon>
        <taxon>Xylariales</taxon>
        <taxon>Diatrypaceae</taxon>
        <taxon>Diatrype</taxon>
    </lineage>
</organism>
<evidence type="ECO:0000256" key="7">
    <source>
        <dbReference type="SAM" id="MobiDB-lite"/>
    </source>
</evidence>
<dbReference type="Proteomes" id="UP001320420">
    <property type="component" value="Unassembled WGS sequence"/>
</dbReference>
<dbReference type="GO" id="GO:0016887">
    <property type="term" value="F:ATP hydrolysis activity"/>
    <property type="evidence" value="ECO:0007669"/>
    <property type="project" value="InterPro"/>
</dbReference>